<keyword evidence="6" id="KW-0254">Endocytosis</keyword>
<evidence type="ECO:0000256" key="4">
    <source>
        <dbReference type="ARBA" id="ARBA00022448"/>
    </source>
</evidence>
<dbReference type="FunFam" id="3.30.450.60:FF:000004">
    <property type="entry name" value="AP complex subunit sigma"/>
    <property type="match status" value="1"/>
</dbReference>
<feature type="domain" description="AP complex mu/sigma subunit" evidence="11">
    <location>
        <begin position="1"/>
        <end position="148"/>
    </location>
</feature>
<dbReference type="AlphaFoldDB" id="A0A6S8YCA1"/>
<evidence type="ECO:0000256" key="5">
    <source>
        <dbReference type="ARBA" id="ARBA00022475"/>
    </source>
</evidence>
<dbReference type="GO" id="GO:0072583">
    <property type="term" value="P:clathrin-dependent endocytosis"/>
    <property type="evidence" value="ECO:0007669"/>
    <property type="project" value="InterPro"/>
</dbReference>
<dbReference type="InterPro" id="IPR027156">
    <property type="entry name" value="APS2"/>
</dbReference>
<keyword evidence="7 10" id="KW-0653">Protein transport</keyword>
<evidence type="ECO:0000259" key="11">
    <source>
        <dbReference type="Pfam" id="PF01217"/>
    </source>
</evidence>
<comment type="subcellular location">
    <subcellularLocation>
        <location evidence="1">Cell membrane</location>
    </subcellularLocation>
    <subcellularLocation>
        <location evidence="2">Membrane</location>
        <location evidence="2">Coated pit</location>
        <topology evidence="2">Peripheral membrane protein</topology>
        <orientation evidence="2">Cytoplasmic side</orientation>
    </subcellularLocation>
</comment>
<keyword evidence="5" id="KW-1003">Cell membrane</keyword>
<reference evidence="12" key="1">
    <citation type="submission" date="2021-01" db="EMBL/GenBank/DDBJ databases">
        <authorList>
            <person name="Corre E."/>
            <person name="Pelletier E."/>
            <person name="Niang G."/>
            <person name="Scheremetjew M."/>
            <person name="Finn R."/>
            <person name="Kale V."/>
            <person name="Holt S."/>
            <person name="Cochrane G."/>
            <person name="Meng A."/>
            <person name="Brown T."/>
            <person name="Cohen L."/>
        </authorList>
    </citation>
    <scope>NUCLEOTIDE SEQUENCE</scope>
    <source>
        <strain evidence="12">Pop2</strain>
    </source>
</reference>
<evidence type="ECO:0000256" key="2">
    <source>
        <dbReference type="ARBA" id="ARBA00004277"/>
    </source>
</evidence>
<evidence type="ECO:0000256" key="3">
    <source>
        <dbReference type="ARBA" id="ARBA00006972"/>
    </source>
</evidence>
<dbReference type="GO" id="GO:0006886">
    <property type="term" value="P:intracellular protein transport"/>
    <property type="evidence" value="ECO:0007669"/>
    <property type="project" value="UniProtKB-UniRule"/>
</dbReference>
<accession>A0A6S8YCA1</accession>
<dbReference type="EMBL" id="HBGN01024414">
    <property type="protein sequence ID" value="CAD9339126.1"/>
    <property type="molecule type" value="Transcribed_RNA"/>
</dbReference>
<evidence type="ECO:0000256" key="1">
    <source>
        <dbReference type="ARBA" id="ARBA00004236"/>
    </source>
</evidence>
<sequence>MIRFFLLQNRQGKTRLSKWYVSPPTPTNGSTGEAEKVRIEADVHRLVTSRDKKYTNFIEYNNYKLIYRRYAGLFFTIAVDINDNELSYLETIHLFVELLDSFFSNVCELDIVFNFNKVYSILDEFMLAGEIQETSKREILDRVKFMEKID</sequence>
<dbReference type="Pfam" id="PF01217">
    <property type="entry name" value="Clat_adaptor_s"/>
    <property type="match status" value="1"/>
</dbReference>
<dbReference type="Gene3D" id="3.30.450.60">
    <property type="match status" value="1"/>
</dbReference>
<keyword evidence="8 10" id="KW-0472">Membrane</keyword>
<evidence type="ECO:0000256" key="9">
    <source>
        <dbReference type="ARBA" id="ARBA00023176"/>
    </source>
</evidence>
<keyword evidence="9" id="KW-0168">Coated pit</keyword>
<dbReference type="PANTHER" id="PTHR11753">
    <property type="entry name" value="ADAPTOR COMPLEXES SMALL SUBUNIT FAMILY"/>
    <property type="match status" value="1"/>
</dbReference>
<dbReference type="GO" id="GO:0035615">
    <property type="term" value="F:clathrin adaptor activity"/>
    <property type="evidence" value="ECO:0007669"/>
    <property type="project" value="InterPro"/>
</dbReference>
<dbReference type="InterPro" id="IPR022775">
    <property type="entry name" value="AP_mu_sigma_su"/>
</dbReference>
<dbReference type="InterPro" id="IPR016635">
    <property type="entry name" value="AP_complex_ssu"/>
</dbReference>
<name>A0A6S8YCA1_9STRA</name>
<evidence type="ECO:0000313" key="12">
    <source>
        <dbReference type="EMBL" id="CAD9339126.1"/>
    </source>
</evidence>
<dbReference type="InterPro" id="IPR011012">
    <property type="entry name" value="Longin-like_dom_sf"/>
</dbReference>
<comment type="similarity">
    <text evidence="3 10">Belongs to the adaptor complexes small subunit family.</text>
</comment>
<dbReference type="SUPFAM" id="SSF64356">
    <property type="entry name" value="SNARE-like"/>
    <property type="match status" value="1"/>
</dbReference>
<evidence type="ECO:0000256" key="8">
    <source>
        <dbReference type="ARBA" id="ARBA00023136"/>
    </source>
</evidence>
<evidence type="ECO:0000256" key="10">
    <source>
        <dbReference type="PIRNR" id="PIRNR015588"/>
    </source>
</evidence>
<proteinExistence type="inferred from homology"/>
<keyword evidence="4 10" id="KW-0813">Transport</keyword>
<protein>
    <recommendedName>
        <fullName evidence="10">AP complex subunit sigma</fullName>
    </recommendedName>
</protein>
<evidence type="ECO:0000256" key="6">
    <source>
        <dbReference type="ARBA" id="ARBA00022583"/>
    </source>
</evidence>
<dbReference type="CDD" id="cd14833">
    <property type="entry name" value="AP2_sigma"/>
    <property type="match status" value="1"/>
</dbReference>
<evidence type="ECO:0000256" key="7">
    <source>
        <dbReference type="ARBA" id="ARBA00022927"/>
    </source>
</evidence>
<gene>
    <name evidence="12" type="ORF">DBRI1063_LOCUS15624</name>
</gene>
<dbReference type="PIRSF" id="PIRSF015588">
    <property type="entry name" value="AP_complex_sigma"/>
    <property type="match status" value="1"/>
</dbReference>
<dbReference type="GO" id="GO:0030122">
    <property type="term" value="C:AP-2 adaptor complex"/>
    <property type="evidence" value="ECO:0007669"/>
    <property type="project" value="InterPro"/>
</dbReference>
<organism evidence="12">
    <name type="scientific">Ditylum brightwellii</name>
    <dbReference type="NCBI Taxonomy" id="49249"/>
    <lineage>
        <taxon>Eukaryota</taxon>
        <taxon>Sar</taxon>
        <taxon>Stramenopiles</taxon>
        <taxon>Ochrophyta</taxon>
        <taxon>Bacillariophyta</taxon>
        <taxon>Mediophyceae</taxon>
        <taxon>Lithodesmiophycidae</taxon>
        <taxon>Lithodesmiales</taxon>
        <taxon>Lithodesmiaceae</taxon>
        <taxon>Ditylum</taxon>
    </lineage>
</organism>